<comment type="caution">
    <text evidence="2">The sequence shown here is derived from an EMBL/GenBank/DDBJ whole genome shotgun (WGS) entry which is preliminary data.</text>
</comment>
<keyword evidence="1" id="KW-0472">Membrane</keyword>
<proteinExistence type="predicted"/>
<dbReference type="AlphaFoldDB" id="A0A7J6XQJ6"/>
<dbReference type="VEuPathDB" id="TriTrypDB:BCY84_12912"/>
<dbReference type="Gene3D" id="3.30.710.10">
    <property type="entry name" value="Potassium Channel Kv1.1, Chain A"/>
    <property type="match status" value="1"/>
</dbReference>
<dbReference type="SUPFAM" id="SSF54695">
    <property type="entry name" value="POZ domain"/>
    <property type="match status" value="1"/>
</dbReference>
<dbReference type="PANTHER" id="PTHR20648">
    <property type="entry name" value="ELONGIN-C"/>
    <property type="match status" value="1"/>
</dbReference>
<organism evidence="2 3">
    <name type="scientific">Trypanosoma cruzi</name>
    <dbReference type="NCBI Taxonomy" id="5693"/>
    <lineage>
        <taxon>Eukaryota</taxon>
        <taxon>Discoba</taxon>
        <taxon>Euglenozoa</taxon>
        <taxon>Kinetoplastea</taxon>
        <taxon>Metakinetoplastina</taxon>
        <taxon>Trypanosomatida</taxon>
        <taxon>Trypanosomatidae</taxon>
        <taxon>Trypanosoma</taxon>
        <taxon>Schizotrypanum</taxon>
    </lineage>
</organism>
<feature type="transmembrane region" description="Helical" evidence="1">
    <location>
        <begin position="12"/>
        <end position="34"/>
    </location>
</feature>
<protein>
    <submittedName>
        <fullName evidence="2">Uncharacterized protein</fullName>
    </submittedName>
</protein>
<dbReference type="Proteomes" id="UP000583944">
    <property type="component" value="Unassembled WGS sequence"/>
</dbReference>
<sequence>MYNIYIYIVRLPHSICACLREWIFYVVVVFVVVMPLKNMRLILFICIYIYGGKTICFFFVIVVICLLWLCSDRPSLRCRWRAMSKKARAAPPSEPSVVSPIAFEKSYMICLRTADDRLFLVDRNCAMVSGVIRSAMRKESHNGDAVTSSVTTPPEAYEMTTIGTENHETIRLEEISGDLLELGLEMMYFKYRYDGDPERRPLEPQHSPENRHKLAALSVLLDM</sequence>
<keyword evidence="1" id="KW-0812">Transmembrane</keyword>
<gene>
    <name evidence="2" type="ORF">ECC02_010396</name>
</gene>
<dbReference type="InterPro" id="IPR011333">
    <property type="entry name" value="SKP1/BTB/POZ_sf"/>
</dbReference>
<name>A0A7J6XQJ6_TRYCR</name>
<feature type="transmembrane region" description="Helical" evidence="1">
    <location>
        <begin position="41"/>
        <end position="69"/>
    </location>
</feature>
<reference evidence="2 3" key="1">
    <citation type="journal article" date="2019" name="Genome Biol. Evol.">
        <title>Nanopore Sequencing Significantly Improves Genome Assembly of the Protozoan Parasite Trypanosoma cruzi.</title>
        <authorList>
            <person name="Diaz-Viraque F."/>
            <person name="Pita S."/>
            <person name="Greif G."/>
            <person name="de Souza R.C.M."/>
            <person name="Iraola G."/>
            <person name="Robello C."/>
        </authorList>
    </citation>
    <scope>NUCLEOTIDE SEQUENCE [LARGE SCALE GENOMIC DNA]</scope>
    <source>
        <strain evidence="2 3">Berenice</strain>
    </source>
</reference>
<evidence type="ECO:0000313" key="3">
    <source>
        <dbReference type="Proteomes" id="UP000583944"/>
    </source>
</evidence>
<keyword evidence="1" id="KW-1133">Transmembrane helix</keyword>
<dbReference type="VEuPathDB" id="TriTrypDB:ECC02_010396"/>
<dbReference type="EMBL" id="JABDHM010000175">
    <property type="protein sequence ID" value="KAF5216794.1"/>
    <property type="molecule type" value="Genomic_DNA"/>
</dbReference>
<evidence type="ECO:0000256" key="1">
    <source>
        <dbReference type="SAM" id="Phobius"/>
    </source>
</evidence>
<dbReference type="InterPro" id="IPR039948">
    <property type="entry name" value="ELC1"/>
</dbReference>
<evidence type="ECO:0000313" key="2">
    <source>
        <dbReference type="EMBL" id="KAF5216794.1"/>
    </source>
</evidence>
<accession>A0A7J6XQJ6</accession>